<dbReference type="InterPro" id="IPR000277">
    <property type="entry name" value="Cys/Met-Metab_PyrdxlP-dep_enz"/>
</dbReference>
<evidence type="ECO:0000256" key="4">
    <source>
        <dbReference type="ARBA" id="ARBA00022898"/>
    </source>
</evidence>
<evidence type="ECO:0000256" key="1">
    <source>
        <dbReference type="ARBA" id="ARBA00001933"/>
    </source>
</evidence>
<dbReference type="SUPFAM" id="SSF53383">
    <property type="entry name" value="PLP-dependent transferases"/>
    <property type="match status" value="1"/>
</dbReference>
<keyword evidence="3 6" id="KW-0808">Transferase</keyword>
<dbReference type="PANTHER" id="PTHR43797:SF2">
    <property type="entry name" value="HOMOCYSTEINE_CYSTEINE SYNTHASE"/>
    <property type="match status" value="1"/>
</dbReference>
<dbReference type="GO" id="GO:0003961">
    <property type="term" value="F:O-acetylhomoserine aminocarboxypropyltransferase activity"/>
    <property type="evidence" value="ECO:0007669"/>
    <property type="project" value="UniProtKB-EC"/>
</dbReference>
<evidence type="ECO:0000256" key="2">
    <source>
        <dbReference type="ARBA" id="ARBA00009077"/>
    </source>
</evidence>
<evidence type="ECO:0000313" key="6">
    <source>
        <dbReference type="EMBL" id="MDF2095660.1"/>
    </source>
</evidence>
<dbReference type="EMBL" id="JARHUD010000003">
    <property type="protein sequence ID" value="MDF2095660.1"/>
    <property type="molecule type" value="Genomic_DNA"/>
</dbReference>
<dbReference type="InterPro" id="IPR006235">
    <property type="entry name" value="OAc-hSer/O-AcSer_sulfhydrylase"/>
</dbReference>
<comment type="cofactor">
    <cofactor evidence="1 5">
        <name>pyridoxal 5'-phosphate</name>
        <dbReference type="ChEBI" id="CHEBI:597326"/>
    </cofactor>
</comment>
<dbReference type="PIRSF" id="PIRSF001434">
    <property type="entry name" value="CGS"/>
    <property type="match status" value="1"/>
</dbReference>
<name>A0ABT5YL35_9PROT</name>
<dbReference type="InterPro" id="IPR015424">
    <property type="entry name" value="PyrdxlP-dep_Trfase"/>
</dbReference>
<dbReference type="Proteomes" id="UP001215503">
    <property type="component" value="Unassembled WGS sequence"/>
</dbReference>
<evidence type="ECO:0000313" key="7">
    <source>
        <dbReference type="Proteomes" id="UP001215503"/>
    </source>
</evidence>
<protein>
    <submittedName>
        <fullName evidence="6">O-acetylhomoserine aminocarboxypropyltransferase</fullName>
        <ecNumber evidence="6">2.5.1.49</ecNumber>
    </submittedName>
</protein>
<dbReference type="Pfam" id="PF01053">
    <property type="entry name" value="Cys_Met_Meta_PP"/>
    <property type="match status" value="1"/>
</dbReference>
<evidence type="ECO:0000256" key="3">
    <source>
        <dbReference type="ARBA" id="ARBA00022679"/>
    </source>
</evidence>
<reference evidence="6 7" key="1">
    <citation type="submission" date="2023-03" db="EMBL/GenBank/DDBJ databases">
        <title>Fodinicurvata sp. CAU 1616 isolated from sea sendiment.</title>
        <authorList>
            <person name="Kim W."/>
        </authorList>
    </citation>
    <scope>NUCLEOTIDE SEQUENCE [LARGE SCALE GENOMIC DNA]</scope>
    <source>
        <strain evidence="6 7">CAU 1616</strain>
    </source>
</reference>
<dbReference type="NCBIfam" id="TIGR01326">
    <property type="entry name" value="OAH_OAS_sulfhy"/>
    <property type="match status" value="1"/>
</dbReference>
<dbReference type="Gene3D" id="3.90.1150.10">
    <property type="entry name" value="Aspartate Aminotransferase, domain 1"/>
    <property type="match status" value="1"/>
</dbReference>
<keyword evidence="4 5" id="KW-0663">Pyridoxal phosphate</keyword>
<keyword evidence="7" id="KW-1185">Reference proteome</keyword>
<proteinExistence type="inferred from homology"/>
<dbReference type="RefSeq" id="WP_275821296.1">
    <property type="nucleotide sequence ID" value="NZ_JARHUD010000003.1"/>
</dbReference>
<dbReference type="InterPro" id="IPR015422">
    <property type="entry name" value="PyrdxlP-dep_Trfase_small"/>
</dbReference>
<comment type="caution">
    <text evidence="6">The sequence shown here is derived from an EMBL/GenBank/DDBJ whole genome shotgun (WGS) entry which is preliminary data.</text>
</comment>
<gene>
    <name evidence="6" type="ORF">P2G67_06690</name>
</gene>
<dbReference type="PANTHER" id="PTHR43797">
    <property type="entry name" value="HOMOCYSTEINE/CYSTEINE SYNTHASE"/>
    <property type="match status" value="1"/>
</dbReference>
<dbReference type="Gene3D" id="3.40.640.10">
    <property type="entry name" value="Type I PLP-dependent aspartate aminotransferase-like (Major domain)"/>
    <property type="match status" value="1"/>
</dbReference>
<evidence type="ECO:0000256" key="5">
    <source>
        <dbReference type="RuleBase" id="RU362118"/>
    </source>
</evidence>
<accession>A0ABT5YL35</accession>
<dbReference type="CDD" id="cd00614">
    <property type="entry name" value="CGS_like"/>
    <property type="match status" value="1"/>
</dbReference>
<dbReference type="EC" id="2.5.1.49" evidence="6"/>
<sequence>MSRNAKREGDQAPDSYGFETRMIHAGAQPEPVTGARQTPIFQNTSYAFHDAEHAASLFNLQTFGFIYSRLTNPTTAVLEERLASLEGGRGATCTASGHAAQLLTFFAFMEPGDHFIASTRLYGGSITQFGKTFRKFDWHVSFVDVEEPEAVRRALTPKTKAIFVESLANPGGVVSDLEALAAIAKEAGIPLIVDNTLASPWLCRPIEWGADLVVHSTTKFLSGNGTAMGGAVIDSGGFDWTAAGERFRGLNAPEPAYHGLAFHETFGDLAFTTHAHAVGLRDLGTTMAPQHAFLTLLGTETLALRMERHCSNALKVAAFLAEQEAVAWVSYSGLPDNPYHALANKYLPRGAGSVFTFGLKDGYAAGVRLVEEVNLFSHLANVGDTRSLILHPASTTHRQLSEEQRQAAGAGEEVIRLSIGLETVEDLIADLSQGLETAALAARRAAV</sequence>
<comment type="similarity">
    <text evidence="2 5">Belongs to the trans-sulfuration enzymes family.</text>
</comment>
<dbReference type="NCBIfam" id="NF004650">
    <property type="entry name" value="PRK05994.1"/>
    <property type="match status" value="1"/>
</dbReference>
<organism evidence="6 7">
    <name type="scientific">Aquibaculum arenosum</name>
    <dbReference type="NCBI Taxonomy" id="3032591"/>
    <lineage>
        <taxon>Bacteria</taxon>
        <taxon>Pseudomonadati</taxon>
        <taxon>Pseudomonadota</taxon>
        <taxon>Alphaproteobacteria</taxon>
        <taxon>Rhodospirillales</taxon>
        <taxon>Rhodovibrionaceae</taxon>
        <taxon>Aquibaculum</taxon>
    </lineage>
</organism>
<dbReference type="InterPro" id="IPR015421">
    <property type="entry name" value="PyrdxlP-dep_Trfase_major"/>
</dbReference>